<evidence type="ECO:0000313" key="7">
    <source>
        <dbReference type="Proteomes" id="UP001161438"/>
    </source>
</evidence>
<comment type="subcellular location">
    <subcellularLocation>
        <location evidence="1">Membrane</location>
        <topology evidence="1">Multi-pass membrane protein</topology>
    </subcellularLocation>
</comment>
<organism evidence="6 7">
    <name type="scientific">Saccharomyces mikatae IFO 1815</name>
    <dbReference type="NCBI Taxonomy" id="226126"/>
    <lineage>
        <taxon>Eukaryota</taxon>
        <taxon>Fungi</taxon>
        <taxon>Dikarya</taxon>
        <taxon>Ascomycota</taxon>
        <taxon>Saccharomycotina</taxon>
        <taxon>Saccharomycetes</taxon>
        <taxon>Saccharomycetales</taxon>
        <taxon>Saccharomycetaceae</taxon>
        <taxon>Saccharomyces</taxon>
    </lineage>
</organism>
<sequence>MEKAKDRDLGVTIHQDEIPKSNFFLFIEKSTKVAVVLCCAIIFMTPSLSNLIDKYPKVIILECTNMALQLVTILLLLVLVFLLWKNGLLKRIKKNPERCSKIICSCCADRKKHPTWFQLKYLLLLLALFAFNQFSLTKIQRFFEADQTVDIVRLSQLFEYQLGFVVSLVLFYFFYRKLTLHSGSVEVEFNVNEAETVSGIAETLSV</sequence>
<feature type="transmembrane region" description="Helical" evidence="5">
    <location>
        <begin position="119"/>
        <end position="137"/>
    </location>
</feature>
<dbReference type="Proteomes" id="UP001161438">
    <property type="component" value="Chromosome 12"/>
</dbReference>
<gene>
    <name evidence="6" type="primary">SMKI12G1110</name>
    <name evidence="6" type="ORF">SMKI_12G1110</name>
</gene>
<dbReference type="InterPro" id="IPR031427">
    <property type="entry name" value="DUF4668"/>
</dbReference>
<dbReference type="EMBL" id="OX365768">
    <property type="protein sequence ID" value="CAI4034974.1"/>
    <property type="molecule type" value="Genomic_DNA"/>
</dbReference>
<keyword evidence="3 5" id="KW-1133">Transmembrane helix</keyword>
<evidence type="ECO:0000256" key="2">
    <source>
        <dbReference type="ARBA" id="ARBA00022692"/>
    </source>
</evidence>
<dbReference type="AlphaFoldDB" id="A0AA35ISJ2"/>
<keyword evidence="4 5" id="KW-0472">Membrane</keyword>
<evidence type="ECO:0000313" key="6">
    <source>
        <dbReference type="EMBL" id="CAI4034974.1"/>
    </source>
</evidence>
<protein>
    <submittedName>
        <fullName evidence="6">Uncharacterized protein</fullName>
    </submittedName>
</protein>
<dbReference type="Pfam" id="PF15701">
    <property type="entry name" value="DUF4668"/>
    <property type="match status" value="1"/>
</dbReference>
<feature type="transmembrane region" description="Helical" evidence="5">
    <location>
        <begin position="157"/>
        <end position="175"/>
    </location>
</feature>
<dbReference type="GeneID" id="80919828"/>
<keyword evidence="2 5" id="KW-0812">Transmembrane</keyword>
<proteinExistence type="predicted"/>
<dbReference type="GO" id="GO:0016020">
    <property type="term" value="C:membrane"/>
    <property type="evidence" value="ECO:0007669"/>
    <property type="project" value="UniProtKB-SubCell"/>
</dbReference>
<evidence type="ECO:0000256" key="4">
    <source>
        <dbReference type="ARBA" id="ARBA00023136"/>
    </source>
</evidence>
<evidence type="ECO:0000256" key="1">
    <source>
        <dbReference type="ARBA" id="ARBA00004141"/>
    </source>
</evidence>
<keyword evidence="7" id="KW-1185">Reference proteome</keyword>
<reference evidence="6" key="1">
    <citation type="submission" date="2022-10" db="EMBL/GenBank/DDBJ databases">
        <authorList>
            <person name="Byrne P K."/>
        </authorList>
    </citation>
    <scope>NUCLEOTIDE SEQUENCE</scope>
    <source>
        <strain evidence="6">IFO1815</strain>
    </source>
</reference>
<evidence type="ECO:0000256" key="5">
    <source>
        <dbReference type="SAM" id="Phobius"/>
    </source>
</evidence>
<dbReference type="RefSeq" id="XP_056078094.1">
    <property type="nucleotide sequence ID" value="XM_056224147.1"/>
</dbReference>
<feature type="transmembrane region" description="Helical" evidence="5">
    <location>
        <begin position="33"/>
        <end position="52"/>
    </location>
</feature>
<evidence type="ECO:0000256" key="3">
    <source>
        <dbReference type="ARBA" id="ARBA00022989"/>
    </source>
</evidence>
<accession>A0AA35ISJ2</accession>
<name>A0AA35ISJ2_SACMI</name>
<feature type="transmembrane region" description="Helical" evidence="5">
    <location>
        <begin position="58"/>
        <end position="84"/>
    </location>
</feature>